<keyword evidence="1" id="KW-0732">Signal</keyword>
<proteinExistence type="predicted"/>
<reference evidence="4" key="1">
    <citation type="journal article" date="2019" name="Int. J. Syst. Evol. Microbiol.">
        <title>The Global Catalogue of Microorganisms (GCM) 10K type strain sequencing project: providing services to taxonomists for standard genome sequencing and annotation.</title>
        <authorList>
            <consortium name="The Broad Institute Genomics Platform"/>
            <consortium name="The Broad Institute Genome Sequencing Center for Infectious Disease"/>
            <person name="Wu L."/>
            <person name="Ma J."/>
        </authorList>
    </citation>
    <scope>NUCLEOTIDE SEQUENCE [LARGE SCALE GENOMIC DNA]</scope>
    <source>
        <strain evidence="4">2902at01</strain>
    </source>
</reference>
<dbReference type="InterPro" id="IPR012291">
    <property type="entry name" value="CBM2_carb-bd_dom_sf"/>
</dbReference>
<dbReference type="Pfam" id="PF00553">
    <property type="entry name" value="CBM_2"/>
    <property type="match status" value="1"/>
</dbReference>
<dbReference type="PROSITE" id="PS51173">
    <property type="entry name" value="CBM2"/>
    <property type="match status" value="1"/>
</dbReference>
<dbReference type="InterPro" id="IPR001919">
    <property type="entry name" value="CBD2"/>
</dbReference>
<keyword evidence="4" id="KW-1185">Reference proteome</keyword>
<organism evidence="3 4">
    <name type="scientific">Micromonospora zhanjiangensis</name>
    <dbReference type="NCBI Taxonomy" id="1522057"/>
    <lineage>
        <taxon>Bacteria</taxon>
        <taxon>Bacillati</taxon>
        <taxon>Actinomycetota</taxon>
        <taxon>Actinomycetes</taxon>
        <taxon>Micromonosporales</taxon>
        <taxon>Micromonosporaceae</taxon>
        <taxon>Micromonospora</taxon>
    </lineage>
</organism>
<feature type="chain" id="PRO_5047185165" evidence="1">
    <location>
        <begin position="25"/>
        <end position="271"/>
    </location>
</feature>
<dbReference type="InterPro" id="IPR008965">
    <property type="entry name" value="CBM2/CBM3_carb-bd_dom_sf"/>
</dbReference>
<feature type="domain" description="CBM2" evidence="2">
    <location>
        <begin position="161"/>
        <end position="271"/>
    </location>
</feature>
<accession>A0ABV8KUD5</accession>
<gene>
    <name evidence="3" type="ORF">ACFOX0_26965</name>
</gene>
<evidence type="ECO:0000259" key="2">
    <source>
        <dbReference type="PROSITE" id="PS51173"/>
    </source>
</evidence>
<evidence type="ECO:0000313" key="4">
    <source>
        <dbReference type="Proteomes" id="UP001595868"/>
    </source>
</evidence>
<comment type="caution">
    <text evidence="3">The sequence shown here is derived from an EMBL/GenBank/DDBJ whole genome shotgun (WGS) entry which is preliminary data.</text>
</comment>
<dbReference type="SMART" id="SM00637">
    <property type="entry name" value="CBD_II"/>
    <property type="match status" value="1"/>
</dbReference>
<name>A0ABV8KUD5_9ACTN</name>
<sequence>MRTLLTLAAAAVCAAGALAVPATAAQADPAGTAPAGATVPADACAGTVQIQSLTFNPPRGVPGQTITATAVGQNCTAQQQQVSTVIYARFVGSTPGIPTGCPALDPLPGRAVTVDPGATFSWSTGYLVFSGCTATGLEVTARVEDDATGALLTRTATVPIGPPPAAPCTVSYRTGSEWPGGFTAQITIKNTSTVPINGWTLSFTFPGDQHIVQSWSATAQQSGATVTARNPSYNPLVAPGASVVFGVLGTWQASDAVPIAFTLNNVSCAAG</sequence>
<dbReference type="EMBL" id="JBHSBN010000026">
    <property type="protein sequence ID" value="MFC4109561.1"/>
    <property type="molecule type" value="Genomic_DNA"/>
</dbReference>
<evidence type="ECO:0000313" key="3">
    <source>
        <dbReference type="EMBL" id="MFC4109561.1"/>
    </source>
</evidence>
<dbReference type="RefSeq" id="WP_377551061.1">
    <property type="nucleotide sequence ID" value="NZ_JBHSBN010000026.1"/>
</dbReference>
<dbReference type="Gene3D" id="2.60.40.290">
    <property type="match status" value="1"/>
</dbReference>
<dbReference type="SUPFAM" id="SSF49384">
    <property type="entry name" value="Carbohydrate-binding domain"/>
    <property type="match status" value="1"/>
</dbReference>
<protein>
    <submittedName>
        <fullName evidence="3">Cellulose binding domain-containing protein</fullName>
    </submittedName>
</protein>
<feature type="signal peptide" evidence="1">
    <location>
        <begin position="1"/>
        <end position="24"/>
    </location>
</feature>
<dbReference type="Proteomes" id="UP001595868">
    <property type="component" value="Unassembled WGS sequence"/>
</dbReference>
<evidence type="ECO:0000256" key="1">
    <source>
        <dbReference type="SAM" id="SignalP"/>
    </source>
</evidence>